<dbReference type="GO" id="GO:0004222">
    <property type="term" value="F:metalloendopeptidase activity"/>
    <property type="evidence" value="ECO:0007669"/>
    <property type="project" value="InterPro"/>
</dbReference>
<protein>
    <recommendedName>
        <fullName evidence="1">Peptidase metallopeptidase domain-containing protein</fullName>
    </recommendedName>
</protein>
<evidence type="ECO:0000313" key="2">
    <source>
        <dbReference type="EMBL" id="KAJ3488053.1"/>
    </source>
</evidence>
<dbReference type="Pfam" id="PF01400">
    <property type="entry name" value="Astacin"/>
    <property type="match status" value="1"/>
</dbReference>
<name>A0AAD5YL79_9APHY</name>
<dbReference type="Gene3D" id="3.40.390.10">
    <property type="entry name" value="Collagenase (Catalytic Domain)"/>
    <property type="match status" value="1"/>
</dbReference>
<sequence length="293" mass="33033">MSSRQESHTLFYQEPSMASLKRRLWAQEASIDIIFLDGTPAQQSKVMRGFEEWGHYVNLKFTQAPCADLGIQISFSGKCSTSRVGTWCLHVTRGTPAMTFSEIDGENSDWTDDERGTILREVGHALGFAHEHHNPDCKEILTSKQGSISKDDAKTQDRSEEVMNVNVTNVSDEMTMKTHTVFDHASIMGYPIDAPCDDQEIITPSGTELSSFDKAFAMAHYPRLIPHRDTPEWTIEHAFTVLGVPEDTQNQILRSTNPKTIFRSFDAWNKKRIKQVRNAQKQAEGDEGHDTIG</sequence>
<dbReference type="InterPro" id="IPR006026">
    <property type="entry name" value="Peptidase_Metallo"/>
</dbReference>
<dbReference type="SMART" id="SM00235">
    <property type="entry name" value="ZnMc"/>
    <property type="match status" value="1"/>
</dbReference>
<evidence type="ECO:0000313" key="3">
    <source>
        <dbReference type="Proteomes" id="UP001212997"/>
    </source>
</evidence>
<dbReference type="GO" id="GO:0008270">
    <property type="term" value="F:zinc ion binding"/>
    <property type="evidence" value="ECO:0007669"/>
    <property type="project" value="InterPro"/>
</dbReference>
<accession>A0AAD5YL79</accession>
<reference evidence="2" key="1">
    <citation type="submission" date="2022-07" db="EMBL/GenBank/DDBJ databases">
        <title>Genome Sequence of Physisporinus lineatus.</title>
        <authorList>
            <person name="Buettner E."/>
        </authorList>
    </citation>
    <scope>NUCLEOTIDE SEQUENCE</scope>
    <source>
        <strain evidence="2">VT162</strain>
    </source>
</reference>
<dbReference type="InterPro" id="IPR024079">
    <property type="entry name" value="MetalloPept_cat_dom_sf"/>
</dbReference>
<dbReference type="GO" id="GO:0006508">
    <property type="term" value="P:proteolysis"/>
    <property type="evidence" value="ECO:0007669"/>
    <property type="project" value="InterPro"/>
</dbReference>
<dbReference type="SUPFAM" id="SSF55486">
    <property type="entry name" value="Metalloproteases ('zincins'), catalytic domain"/>
    <property type="match status" value="1"/>
</dbReference>
<keyword evidence="3" id="KW-1185">Reference proteome</keyword>
<comment type="caution">
    <text evidence="2">The sequence shown here is derived from an EMBL/GenBank/DDBJ whole genome shotgun (WGS) entry which is preliminary data.</text>
</comment>
<evidence type="ECO:0000259" key="1">
    <source>
        <dbReference type="SMART" id="SM00235"/>
    </source>
</evidence>
<feature type="domain" description="Peptidase metallopeptidase" evidence="1">
    <location>
        <begin position="21"/>
        <end position="165"/>
    </location>
</feature>
<proteinExistence type="predicted"/>
<dbReference type="AlphaFoldDB" id="A0AAD5YL79"/>
<dbReference type="Proteomes" id="UP001212997">
    <property type="component" value="Unassembled WGS sequence"/>
</dbReference>
<gene>
    <name evidence="2" type="ORF">NLI96_g3113</name>
</gene>
<dbReference type="EMBL" id="JANAWD010000075">
    <property type="protein sequence ID" value="KAJ3488053.1"/>
    <property type="molecule type" value="Genomic_DNA"/>
</dbReference>
<organism evidence="2 3">
    <name type="scientific">Meripilus lineatus</name>
    <dbReference type="NCBI Taxonomy" id="2056292"/>
    <lineage>
        <taxon>Eukaryota</taxon>
        <taxon>Fungi</taxon>
        <taxon>Dikarya</taxon>
        <taxon>Basidiomycota</taxon>
        <taxon>Agaricomycotina</taxon>
        <taxon>Agaricomycetes</taxon>
        <taxon>Polyporales</taxon>
        <taxon>Meripilaceae</taxon>
        <taxon>Meripilus</taxon>
    </lineage>
</organism>
<dbReference type="InterPro" id="IPR001506">
    <property type="entry name" value="Peptidase_M12A"/>
</dbReference>